<reference evidence="1" key="1">
    <citation type="submission" date="2015-01" db="EMBL/GenBank/DDBJ databases">
        <authorList>
            <person name="Durling Mikael"/>
        </authorList>
    </citation>
    <scope>NUCLEOTIDE SEQUENCE</scope>
</reference>
<sequence length="328" mass="37485">MHQPAQGIITMSVPASCSERQASPPISGTYLKLRRSPSPPLVNGVPQHFQQEYDQFFAQKSLPFRDDEPLIGNPDCSWKSVQKHMLRACPFKLEDMVFKERLGDGIDGVVFKVSIDSAPYALKVFWDVEIPGERTSYAIQKECWNSALLQMMGAAIAQSEEPIYLKPEIGSRKDALYNTQAFCNEARQKPRFKKLPGAVPITSFPRFRKCFGWLKANSTRLFEDGRMGPPYARVGRDRRAMTRDVEYYAILYEYIPPGEQHVDMEGLQAQMDLLYLVGFDICDLKPENWIGGVLVDMAALESPWEMHWSHRAHKHYDVNRISFLSQSV</sequence>
<evidence type="ECO:0000313" key="1">
    <source>
        <dbReference type="EMBL" id="CEO44900.1"/>
    </source>
</evidence>
<accession>A0A0B7JQD0</accession>
<gene>
    <name evidence="1" type="ORF">BN869_000000955_1</name>
</gene>
<organism evidence="1">
    <name type="scientific">Bionectria ochroleuca</name>
    <name type="common">Gliocladium roseum</name>
    <dbReference type="NCBI Taxonomy" id="29856"/>
    <lineage>
        <taxon>Eukaryota</taxon>
        <taxon>Fungi</taxon>
        <taxon>Dikarya</taxon>
        <taxon>Ascomycota</taxon>
        <taxon>Pezizomycotina</taxon>
        <taxon>Sordariomycetes</taxon>
        <taxon>Hypocreomycetidae</taxon>
        <taxon>Hypocreales</taxon>
        <taxon>Bionectriaceae</taxon>
        <taxon>Clonostachys</taxon>
    </lineage>
</organism>
<dbReference type="EMBL" id="CDPU01000001">
    <property type="protein sequence ID" value="CEO44900.1"/>
    <property type="molecule type" value="Genomic_DNA"/>
</dbReference>
<proteinExistence type="predicted"/>
<name>A0A0B7JQD0_BIOOC</name>
<dbReference type="AlphaFoldDB" id="A0A0B7JQD0"/>
<dbReference type="Pfam" id="PF13095">
    <property type="entry name" value="FTA2"/>
    <property type="match status" value="1"/>
</dbReference>
<dbReference type="InterPro" id="IPR025213">
    <property type="entry name" value="Sim4_Fta2"/>
</dbReference>
<protein>
    <submittedName>
        <fullName evidence="1">Uncharacterized protein</fullName>
    </submittedName>
</protein>